<feature type="domain" description="Peptidase S1" evidence="7">
    <location>
        <begin position="323"/>
        <end position="498"/>
    </location>
</feature>
<dbReference type="PANTHER" id="PTHR24253">
    <property type="entry name" value="TRANSMEMBRANE PROTEASE SERINE"/>
    <property type="match status" value="1"/>
</dbReference>
<dbReference type="AlphaFoldDB" id="G3HT93"/>
<evidence type="ECO:0000259" key="7">
    <source>
        <dbReference type="PROSITE" id="PS50240"/>
    </source>
</evidence>
<dbReference type="InterPro" id="IPR001254">
    <property type="entry name" value="Trypsin_dom"/>
</dbReference>
<proteinExistence type="predicted"/>
<dbReference type="SMART" id="SM00020">
    <property type="entry name" value="Tryp_SPc"/>
    <property type="match status" value="2"/>
</dbReference>
<accession>G3HT93</accession>
<dbReference type="GO" id="GO:0004252">
    <property type="term" value="F:serine-type endopeptidase activity"/>
    <property type="evidence" value="ECO:0007669"/>
    <property type="project" value="InterPro"/>
</dbReference>
<dbReference type="InterPro" id="IPR001314">
    <property type="entry name" value="Peptidase_S1A"/>
</dbReference>
<evidence type="ECO:0000313" key="8">
    <source>
        <dbReference type="EMBL" id="EGW05621.1"/>
    </source>
</evidence>
<dbReference type="FunFam" id="2.40.10.10:FF:000105">
    <property type="entry name" value="Inactive serine protease 45"/>
    <property type="match status" value="1"/>
</dbReference>
<dbReference type="EMBL" id="JH000691">
    <property type="protein sequence ID" value="EGW05621.1"/>
    <property type="molecule type" value="Genomic_DNA"/>
</dbReference>
<keyword evidence="5" id="KW-0325">Glycoprotein</keyword>
<feature type="domain" description="Peptidase S1" evidence="7">
    <location>
        <begin position="1"/>
        <end position="316"/>
    </location>
</feature>
<dbReference type="InterPro" id="IPR009003">
    <property type="entry name" value="Peptidase_S1_PA"/>
</dbReference>
<keyword evidence="3" id="KW-0732">Signal</keyword>
<dbReference type="PANTHER" id="PTHR24253:SF74">
    <property type="entry name" value="SERINE PROTEASE 45, PSEUDOGENE"/>
    <property type="match status" value="1"/>
</dbReference>
<dbReference type="PRINTS" id="PR00722">
    <property type="entry name" value="CHYMOTRYPSIN"/>
</dbReference>
<dbReference type="InParanoid" id="G3HT93"/>
<feature type="compositionally biased region" description="Basic and acidic residues" evidence="6">
    <location>
        <begin position="266"/>
        <end position="278"/>
    </location>
</feature>
<dbReference type="GO" id="GO:0005576">
    <property type="term" value="C:extracellular region"/>
    <property type="evidence" value="ECO:0007669"/>
    <property type="project" value="UniProtKB-SubCell"/>
</dbReference>
<dbReference type="eggNOG" id="KOG3627">
    <property type="taxonomic scope" value="Eukaryota"/>
</dbReference>
<dbReference type="InterPro" id="IPR018114">
    <property type="entry name" value="TRYPSIN_HIS"/>
</dbReference>
<dbReference type="PROSITE" id="PS00134">
    <property type="entry name" value="TRYPSIN_HIS"/>
    <property type="match status" value="1"/>
</dbReference>
<dbReference type="PaxDb" id="10029-XP_007619652.1"/>
<dbReference type="SUPFAM" id="SSF50494">
    <property type="entry name" value="Trypsin-like serine proteases"/>
    <property type="match status" value="2"/>
</dbReference>
<reference evidence="9" key="1">
    <citation type="journal article" date="2011" name="Nat. Biotechnol.">
        <title>The genomic sequence of the Chinese hamster ovary (CHO)-K1 cell line.</title>
        <authorList>
            <person name="Xu X."/>
            <person name="Nagarajan H."/>
            <person name="Lewis N.E."/>
            <person name="Pan S."/>
            <person name="Cai Z."/>
            <person name="Liu X."/>
            <person name="Chen W."/>
            <person name="Xie M."/>
            <person name="Wang W."/>
            <person name="Hammond S."/>
            <person name="Andersen M.R."/>
            <person name="Neff N."/>
            <person name="Passarelli B."/>
            <person name="Koh W."/>
            <person name="Fan H.C."/>
            <person name="Wang J."/>
            <person name="Gui Y."/>
            <person name="Lee K.H."/>
            <person name="Betenbaugh M.J."/>
            <person name="Quake S.R."/>
            <person name="Famili I."/>
            <person name="Palsson B.O."/>
            <person name="Wang J."/>
        </authorList>
    </citation>
    <scope>NUCLEOTIDE SEQUENCE [LARGE SCALE GENOMIC DNA]</scope>
    <source>
        <strain evidence="9">CHO K1 cell line</strain>
    </source>
</reference>
<dbReference type="GO" id="GO:0006508">
    <property type="term" value="P:proteolysis"/>
    <property type="evidence" value="ECO:0007669"/>
    <property type="project" value="UniProtKB-KW"/>
</dbReference>
<organism evidence="8 9">
    <name type="scientific">Cricetulus griseus</name>
    <name type="common">Chinese hamster</name>
    <name type="synonym">Cricetulus barabensis griseus</name>
    <dbReference type="NCBI Taxonomy" id="10029"/>
    <lineage>
        <taxon>Eukaryota</taxon>
        <taxon>Metazoa</taxon>
        <taxon>Chordata</taxon>
        <taxon>Craniata</taxon>
        <taxon>Vertebrata</taxon>
        <taxon>Euteleostomi</taxon>
        <taxon>Mammalia</taxon>
        <taxon>Eutheria</taxon>
        <taxon>Euarchontoglires</taxon>
        <taxon>Glires</taxon>
        <taxon>Rodentia</taxon>
        <taxon>Myomorpha</taxon>
        <taxon>Muroidea</taxon>
        <taxon>Cricetidae</taxon>
        <taxon>Cricetinae</taxon>
        <taxon>Cricetulus</taxon>
    </lineage>
</organism>
<dbReference type="PROSITE" id="PS50240">
    <property type="entry name" value="TRYPSIN_DOM"/>
    <property type="match status" value="2"/>
</dbReference>
<comment type="subcellular location">
    <subcellularLocation>
        <location evidence="1">Secreted</location>
    </subcellularLocation>
</comment>
<keyword evidence="8" id="KW-0645">Protease</keyword>
<sequence>MKEIRRWPWEVSLRIENKHVCGGALIDLIWVISAAHCFQSNKEYSVMLGSSKLQPNSSSRALKIPVGDIIVHPKYWGRNFMRSDIALVRLKTPVTFNKYVQPICLPKHNFSLKVGTQCWVTGWGKTKQHSSDNLTLAAELQEAKVFIMDNKRCDHIFHQKSFYPRVFHLIRRNMICATNYGENLCYDTSGSSLVCQVNKTWIQMGVVSWNFGCGRRGFPSIYTSTSHFTKLLGHRRIPRGAVHHSPDRPQSHPSLRLASPSPAGQHSRDHRSTDDCGGRCGEDCRVRSRDETQPTPLHGVNYTVRVGSPWINQTAATSTDVPVHQIIVNSGYQAKRYWSWVGRTNDIGLLKLQWGLKYSKYVWPICLPGLEYVVDDNSICTVTGWGYPKVNDRWPQFQTLQEKDVFIMNSRKCEQFNHKFSRIPSLVRIINSQMICASDDNREKFCYELTGEPLVCSSDGTWYLVGMMSWGPGCKKSEAPPIFLQVSTFQPWIWDRLSGEALDLTAPSRTLLLAFLLLLSLLGTL</sequence>
<dbReference type="Pfam" id="PF00089">
    <property type="entry name" value="Trypsin"/>
    <property type="match status" value="2"/>
</dbReference>
<dbReference type="FunFam" id="2.40.10.10:FF:000122">
    <property type="entry name" value="Chymotrypsin-like elastase family member 1"/>
    <property type="match status" value="1"/>
</dbReference>
<keyword evidence="8" id="KW-0378">Hydrolase</keyword>
<dbReference type="STRING" id="10029.G3HT93"/>
<evidence type="ECO:0000256" key="5">
    <source>
        <dbReference type="ARBA" id="ARBA00023180"/>
    </source>
</evidence>
<evidence type="ECO:0000313" key="9">
    <source>
        <dbReference type="Proteomes" id="UP000001075"/>
    </source>
</evidence>
<evidence type="ECO:0000256" key="6">
    <source>
        <dbReference type="SAM" id="MobiDB-lite"/>
    </source>
</evidence>
<dbReference type="Gene3D" id="2.40.10.10">
    <property type="entry name" value="Trypsin-like serine proteases"/>
    <property type="match status" value="3"/>
</dbReference>
<dbReference type="CDD" id="cd00190">
    <property type="entry name" value="Tryp_SPc"/>
    <property type="match status" value="2"/>
</dbReference>
<evidence type="ECO:0000256" key="3">
    <source>
        <dbReference type="ARBA" id="ARBA00022729"/>
    </source>
</evidence>
<evidence type="ECO:0000256" key="2">
    <source>
        <dbReference type="ARBA" id="ARBA00022525"/>
    </source>
</evidence>
<gene>
    <name evidence="8" type="ORF">I79_014115</name>
</gene>
<name>G3HT93_CRIGR</name>
<dbReference type="InterPro" id="IPR043504">
    <property type="entry name" value="Peptidase_S1_PA_chymotrypsin"/>
</dbReference>
<evidence type="ECO:0000256" key="1">
    <source>
        <dbReference type="ARBA" id="ARBA00004613"/>
    </source>
</evidence>
<dbReference type="Proteomes" id="UP000001075">
    <property type="component" value="Unassembled WGS sequence"/>
</dbReference>
<feature type="region of interest" description="Disordered" evidence="6">
    <location>
        <begin position="239"/>
        <end position="278"/>
    </location>
</feature>
<dbReference type="MEROPS" id="S01.993"/>
<keyword evidence="2" id="KW-0964">Secreted</keyword>
<keyword evidence="4" id="KW-1015">Disulfide bond</keyword>
<protein>
    <submittedName>
        <fullName evidence="8">Inactive testis serine protease 5</fullName>
    </submittedName>
</protein>
<evidence type="ECO:0000256" key="4">
    <source>
        <dbReference type="ARBA" id="ARBA00023157"/>
    </source>
</evidence>